<dbReference type="RefSeq" id="WP_054965508.1">
    <property type="nucleotide sequence ID" value="NZ_FMUN01000005.1"/>
</dbReference>
<reference evidence="2" key="1">
    <citation type="submission" date="2016-10" db="EMBL/GenBank/DDBJ databases">
        <authorList>
            <person name="Varghese N."/>
        </authorList>
    </citation>
    <scope>NUCLEOTIDE SEQUENCE [LARGE SCALE GENOMIC DNA]</scope>
    <source>
        <strain evidence="2">HL 19</strain>
    </source>
</reference>
<dbReference type="OrthoDB" id="5794373at2"/>
<gene>
    <name evidence="1" type="ORF">SAMN05661077_1825</name>
</gene>
<sequence>MNKVADADEQAPEVAEPLRHLGQAGKEALTDEMVSRLAETASQVLDLLDKVNRSDLDAALPVLERLVHSGDLERLAALARVVGAGEEALTDEMVGRLAGTAGETMDLLDRVNRAELGRAVPVLERMVDNGDLQRLADFARLLGSAQEAVTDEMIGRLATTAGDGLDLLDKLNRANLDRMLPTIQCMVENGDLERMASLARLFGAAQEALTDEMIGRLAGNAAEAMALLDRLQSSGLLDRLIEAAPALNRLMTQLSPEVIDRFAAELPRAVELIDQLQQMHMTEDLLRCVQGAVAEMPDQPEAKGGLRGLLHIMKQKETQEVLQFVITLGKHFRQCRLERAGR</sequence>
<organism evidence="1 2">
    <name type="scientific">Thiohalorhabdus denitrificans</name>
    <dbReference type="NCBI Taxonomy" id="381306"/>
    <lineage>
        <taxon>Bacteria</taxon>
        <taxon>Pseudomonadati</taxon>
        <taxon>Pseudomonadota</taxon>
        <taxon>Gammaproteobacteria</taxon>
        <taxon>Thiohalorhabdales</taxon>
        <taxon>Thiohalorhabdaceae</taxon>
        <taxon>Thiohalorhabdus</taxon>
    </lineage>
</organism>
<proteinExistence type="predicted"/>
<dbReference type="AlphaFoldDB" id="A0A1G5F6T6"/>
<protein>
    <recommendedName>
        <fullName evidence="3">DUF1641 domain-containing protein</fullName>
    </recommendedName>
</protein>
<keyword evidence="2" id="KW-1185">Reference proteome</keyword>
<dbReference type="STRING" id="381306.AN478_04985"/>
<evidence type="ECO:0000313" key="2">
    <source>
        <dbReference type="Proteomes" id="UP000183104"/>
    </source>
</evidence>
<accession>A0A1G5F6T6</accession>
<dbReference type="EMBL" id="FMUN01000005">
    <property type="protein sequence ID" value="SCY34945.1"/>
    <property type="molecule type" value="Genomic_DNA"/>
</dbReference>
<name>A0A1G5F6T6_9GAMM</name>
<evidence type="ECO:0008006" key="3">
    <source>
        <dbReference type="Google" id="ProtNLM"/>
    </source>
</evidence>
<dbReference type="Proteomes" id="UP000183104">
    <property type="component" value="Unassembled WGS sequence"/>
</dbReference>
<evidence type="ECO:0000313" key="1">
    <source>
        <dbReference type="EMBL" id="SCY34945.1"/>
    </source>
</evidence>